<dbReference type="InterPro" id="IPR003511">
    <property type="entry name" value="HORMA_dom"/>
</dbReference>
<organism evidence="4 5">
    <name type="scientific">Aulographum hederae CBS 113979</name>
    <dbReference type="NCBI Taxonomy" id="1176131"/>
    <lineage>
        <taxon>Eukaryota</taxon>
        <taxon>Fungi</taxon>
        <taxon>Dikarya</taxon>
        <taxon>Ascomycota</taxon>
        <taxon>Pezizomycotina</taxon>
        <taxon>Dothideomycetes</taxon>
        <taxon>Pleosporomycetidae</taxon>
        <taxon>Aulographales</taxon>
        <taxon>Aulographaceae</taxon>
    </lineage>
</organism>
<reference evidence="4" key="1">
    <citation type="journal article" date="2020" name="Stud. Mycol.">
        <title>101 Dothideomycetes genomes: a test case for predicting lifestyles and emergence of pathogens.</title>
        <authorList>
            <person name="Haridas S."/>
            <person name="Albert R."/>
            <person name="Binder M."/>
            <person name="Bloem J."/>
            <person name="Labutti K."/>
            <person name="Salamov A."/>
            <person name="Andreopoulos B."/>
            <person name="Baker S."/>
            <person name="Barry K."/>
            <person name="Bills G."/>
            <person name="Bluhm B."/>
            <person name="Cannon C."/>
            <person name="Castanera R."/>
            <person name="Culley D."/>
            <person name="Daum C."/>
            <person name="Ezra D."/>
            <person name="Gonzalez J."/>
            <person name="Henrissat B."/>
            <person name="Kuo A."/>
            <person name="Liang C."/>
            <person name="Lipzen A."/>
            <person name="Lutzoni F."/>
            <person name="Magnuson J."/>
            <person name="Mondo S."/>
            <person name="Nolan M."/>
            <person name="Ohm R."/>
            <person name="Pangilinan J."/>
            <person name="Park H.-J."/>
            <person name="Ramirez L."/>
            <person name="Alfaro M."/>
            <person name="Sun H."/>
            <person name="Tritt A."/>
            <person name="Yoshinaga Y."/>
            <person name="Zwiers L.-H."/>
            <person name="Turgeon B."/>
            <person name="Goodwin S."/>
            <person name="Spatafora J."/>
            <person name="Crous P."/>
            <person name="Grigoriev I."/>
        </authorList>
    </citation>
    <scope>NUCLEOTIDE SEQUENCE</scope>
    <source>
        <strain evidence="4">CBS 113979</strain>
    </source>
</reference>
<protein>
    <submittedName>
        <fullName evidence="4">DNA-binding protein</fullName>
    </submittedName>
</protein>
<dbReference type="GO" id="GO:0003677">
    <property type="term" value="F:DNA binding"/>
    <property type="evidence" value="ECO:0007669"/>
    <property type="project" value="UniProtKB-KW"/>
</dbReference>
<evidence type="ECO:0000313" key="4">
    <source>
        <dbReference type="EMBL" id="KAF1989366.1"/>
    </source>
</evidence>
<dbReference type="EMBL" id="ML977145">
    <property type="protein sequence ID" value="KAF1989366.1"/>
    <property type="molecule type" value="Genomic_DNA"/>
</dbReference>
<dbReference type="GO" id="GO:0016035">
    <property type="term" value="C:zeta DNA polymerase complex"/>
    <property type="evidence" value="ECO:0007669"/>
    <property type="project" value="TreeGrafter"/>
</dbReference>
<dbReference type="SUPFAM" id="SSF56019">
    <property type="entry name" value="The spindle assembly checkpoint protein mad2"/>
    <property type="match status" value="1"/>
</dbReference>
<dbReference type="PANTHER" id="PTHR11842:SF10">
    <property type="entry name" value="MITOTIC SPINDLE ASSEMBLY CHECKPOINT PROTEIN MAD2B"/>
    <property type="match status" value="1"/>
</dbReference>
<name>A0A6G1H822_9PEZI</name>
<feature type="compositionally biased region" description="Polar residues" evidence="2">
    <location>
        <begin position="153"/>
        <end position="169"/>
    </location>
</feature>
<feature type="region of interest" description="Disordered" evidence="2">
    <location>
        <begin position="152"/>
        <end position="171"/>
    </location>
</feature>
<dbReference type="AlphaFoldDB" id="A0A6G1H822"/>
<dbReference type="PROSITE" id="PS50815">
    <property type="entry name" value="HORMA"/>
    <property type="match status" value="1"/>
</dbReference>
<evidence type="ECO:0000259" key="3">
    <source>
        <dbReference type="PROSITE" id="PS50815"/>
    </source>
</evidence>
<dbReference type="OrthoDB" id="21254at2759"/>
<feature type="domain" description="HORMA" evidence="3">
    <location>
        <begin position="13"/>
        <end position="283"/>
    </location>
</feature>
<proteinExistence type="inferred from homology"/>
<dbReference type="Pfam" id="PF02301">
    <property type="entry name" value="HORMA"/>
    <property type="match status" value="1"/>
</dbReference>
<dbReference type="PANTHER" id="PTHR11842">
    <property type="entry name" value="MITOTIC SPINDLE ASSEMBLY CHECKPOINT PROTEIN MAD2"/>
    <property type="match status" value="1"/>
</dbReference>
<keyword evidence="4" id="KW-0238">DNA-binding</keyword>
<sequence>MASPDPPNPPTLSHLLSSFSSFLTVSIHSILYLRDLYPSTTFLTAKAYNYPVHQSRHPKVCEWVTDAVAAVEEQLLKGLTTAVEIGKERDTGRNTRVERVVLVIFGPVPVESASQTDYGMSFGDSFADSEPEYQIKPLERYIFDTSRFPIIPSRQQHTPFNDPAESTDQPSERQVIDLEEQFRAILSSLDQRTSRLSPLPKDSTFTIAIELADEASAPLKHPQAWIPVEPGMQRRKLTEDADIDTQILGITDGKEGEDIRGDERKVTPIRAVEAGEMVFEMWIEESKAKKLLKENEG</sequence>
<keyword evidence="5" id="KW-1185">Reference proteome</keyword>
<dbReference type="Proteomes" id="UP000800041">
    <property type="component" value="Unassembled WGS sequence"/>
</dbReference>
<dbReference type="InterPro" id="IPR036570">
    <property type="entry name" value="HORMA_dom_sf"/>
</dbReference>
<gene>
    <name evidence="4" type="ORF">K402DRAFT_390943</name>
</gene>
<evidence type="ECO:0000313" key="5">
    <source>
        <dbReference type="Proteomes" id="UP000800041"/>
    </source>
</evidence>
<dbReference type="InterPro" id="IPR045091">
    <property type="entry name" value="Mad2-like"/>
</dbReference>
<evidence type="ECO:0000256" key="1">
    <source>
        <dbReference type="ARBA" id="ARBA00010348"/>
    </source>
</evidence>
<comment type="similarity">
    <text evidence="1">Belongs to the MAD2 family.</text>
</comment>
<accession>A0A6G1H822</accession>
<evidence type="ECO:0000256" key="2">
    <source>
        <dbReference type="SAM" id="MobiDB-lite"/>
    </source>
</evidence>
<dbReference type="Gene3D" id="3.30.900.10">
    <property type="entry name" value="HORMA domain"/>
    <property type="match status" value="1"/>
</dbReference>